<evidence type="ECO:0000256" key="1">
    <source>
        <dbReference type="ARBA" id="ARBA00004141"/>
    </source>
</evidence>
<evidence type="ECO:0000259" key="6">
    <source>
        <dbReference type="Pfam" id="PF04932"/>
    </source>
</evidence>
<sequence>MKINLVDFFFALALFVIFLIGKHLIPLSLVGESGFFSLFIFYFLLCFLFFFINKTLLPFLLALLAVPSFLVGEFNVFGVYKIINSLLSVSIIVCIFFLYKKRIDFNRSMLYFSFLLGVYVLLIVFYMFFFRGWGGGERIVMGLNGPITFSRFSLLVCLIVFLYYDGKFKILIALLFFIIGVVMASKGPLLACVISIMYYYVDFKKIRGGRVFGFLFFLLAAFYLIDYFSPRITQFFSDIISFAFSLDASILLSNNNSGSVGARWYEWLHAIEVFRNNPSGIGVGNWSKYGEHLYPHNLILEILVEFGFLGFYLLFIIYYYFLSIKNIKLKAIILFVFLNSLFSGSFVDNSFLFVFLVIGRLGYVRKYN</sequence>
<feature type="domain" description="O-antigen ligase-related" evidence="6">
    <location>
        <begin position="172"/>
        <end position="314"/>
    </location>
</feature>
<dbReference type="AlphaFoldDB" id="A0A934MW59"/>
<feature type="transmembrane region" description="Helical" evidence="5">
    <location>
        <begin position="7"/>
        <end position="29"/>
    </location>
</feature>
<dbReference type="GO" id="GO:0016020">
    <property type="term" value="C:membrane"/>
    <property type="evidence" value="ECO:0007669"/>
    <property type="project" value="UniProtKB-SubCell"/>
</dbReference>
<comment type="subcellular location">
    <subcellularLocation>
        <location evidence="1">Membrane</location>
        <topology evidence="1">Multi-pass membrane protein</topology>
    </subcellularLocation>
</comment>
<protein>
    <submittedName>
        <fullName evidence="7">O-antigen ligase family protein</fullName>
    </submittedName>
</protein>
<dbReference type="InterPro" id="IPR007016">
    <property type="entry name" value="O-antigen_ligase-rel_domated"/>
</dbReference>
<feature type="transmembrane region" description="Helical" evidence="5">
    <location>
        <begin position="298"/>
        <end position="321"/>
    </location>
</feature>
<keyword evidence="2 5" id="KW-0812">Transmembrane</keyword>
<feature type="transmembrane region" description="Helical" evidence="5">
    <location>
        <begin position="82"/>
        <end position="99"/>
    </location>
</feature>
<organism evidence="7 8">
    <name type="scientific">Marinomonas transparens</name>
    <dbReference type="NCBI Taxonomy" id="2795388"/>
    <lineage>
        <taxon>Bacteria</taxon>
        <taxon>Pseudomonadati</taxon>
        <taxon>Pseudomonadota</taxon>
        <taxon>Gammaproteobacteria</taxon>
        <taxon>Oceanospirillales</taxon>
        <taxon>Oceanospirillaceae</taxon>
        <taxon>Marinomonas</taxon>
    </lineage>
</organism>
<feature type="transmembrane region" description="Helical" evidence="5">
    <location>
        <begin position="211"/>
        <end position="228"/>
    </location>
</feature>
<keyword evidence="8" id="KW-1185">Reference proteome</keyword>
<comment type="caution">
    <text evidence="7">The sequence shown here is derived from an EMBL/GenBank/DDBJ whole genome shotgun (WGS) entry which is preliminary data.</text>
</comment>
<evidence type="ECO:0000256" key="5">
    <source>
        <dbReference type="SAM" id="Phobius"/>
    </source>
</evidence>
<evidence type="ECO:0000256" key="3">
    <source>
        <dbReference type="ARBA" id="ARBA00022989"/>
    </source>
</evidence>
<dbReference type="PANTHER" id="PTHR37422">
    <property type="entry name" value="TEICHURONIC ACID BIOSYNTHESIS PROTEIN TUAE"/>
    <property type="match status" value="1"/>
</dbReference>
<evidence type="ECO:0000256" key="4">
    <source>
        <dbReference type="ARBA" id="ARBA00023136"/>
    </source>
</evidence>
<dbReference type="RefSeq" id="WP_199468013.1">
    <property type="nucleotide sequence ID" value="NZ_JAEMNX010000009.1"/>
</dbReference>
<reference evidence="7" key="1">
    <citation type="submission" date="2020-12" db="EMBL/GenBank/DDBJ databases">
        <title>Marinomonas arctica sp. nov., a psychrotolerant bacterium isolated from the Arctic.</title>
        <authorList>
            <person name="Zhang Y."/>
        </authorList>
    </citation>
    <scope>NUCLEOTIDE SEQUENCE</scope>
    <source>
        <strain evidence="7">C1424</strain>
    </source>
</reference>
<keyword evidence="4 5" id="KW-0472">Membrane</keyword>
<evidence type="ECO:0000313" key="7">
    <source>
        <dbReference type="EMBL" id="MBJ7537804.1"/>
    </source>
</evidence>
<dbReference type="EMBL" id="JAEMNX010000009">
    <property type="protein sequence ID" value="MBJ7537804.1"/>
    <property type="molecule type" value="Genomic_DNA"/>
</dbReference>
<dbReference type="GO" id="GO:0016874">
    <property type="term" value="F:ligase activity"/>
    <property type="evidence" value="ECO:0007669"/>
    <property type="project" value="UniProtKB-KW"/>
</dbReference>
<evidence type="ECO:0000256" key="2">
    <source>
        <dbReference type="ARBA" id="ARBA00022692"/>
    </source>
</evidence>
<proteinExistence type="predicted"/>
<dbReference type="InterPro" id="IPR051533">
    <property type="entry name" value="WaaL-like"/>
</dbReference>
<evidence type="ECO:0000313" key="8">
    <source>
        <dbReference type="Proteomes" id="UP000628710"/>
    </source>
</evidence>
<name>A0A934MW59_9GAMM</name>
<feature type="transmembrane region" description="Helical" evidence="5">
    <location>
        <begin position="171"/>
        <end position="199"/>
    </location>
</feature>
<feature type="transmembrane region" description="Helical" evidence="5">
    <location>
        <begin position="139"/>
        <end position="164"/>
    </location>
</feature>
<feature type="transmembrane region" description="Helical" evidence="5">
    <location>
        <begin position="333"/>
        <end position="358"/>
    </location>
</feature>
<dbReference type="PANTHER" id="PTHR37422:SF17">
    <property type="entry name" value="O-ANTIGEN LIGASE"/>
    <property type="match status" value="1"/>
</dbReference>
<dbReference type="Pfam" id="PF04932">
    <property type="entry name" value="Wzy_C"/>
    <property type="match status" value="1"/>
</dbReference>
<feature type="transmembrane region" description="Helical" evidence="5">
    <location>
        <begin position="35"/>
        <end position="52"/>
    </location>
</feature>
<feature type="transmembrane region" description="Helical" evidence="5">
    <location>
        <begin position="111"/>
        <end position="133"/>
    </location>
</feature>
<gene>
    <name evidence="7" type="ORF">I8J31_08985</name>
</gene>
<keyword evidence="3 5" id="KW-1133">Transmembrane helix</keyword>
<dbReference type="Proteomes" id="UP000628710">
    <property type="component" value="Unassembled WGS sequence"/>
</dbReference>
<accession>A0A934MW59</accession>
<keyword evidence="7" id="KW-0436">Ligase</keyword>